<proteinExistence type="predicted"/>
<name>A0A2I0VRV8_9ASPA</name>
<protein>
    <submittedName>
        <fullName evidence="1">Uncharacterized protein</fullName>
    </submittedName>
</protein>
<gene>
    <name evidence="1" type="ORF">MA16_Dca009519</name>
</gene>
<organism evidence="1 2">
    <name type="scientific">Dendrobium catenatum</name>
    <dbReference type="NCBI Taxonomy" id="906689"/>
    <lineage>
        <taxon>Eukaryota</taxon>
        <taxon>Viridiplantae</taxon>
        <taxon>Streptophyta</taxon>
        <taxon>Embryophyta</taxon>
        <taxon>Tracheophyta</taxon>
        <taxon>Spermatophyta</taxon>
        <taxon>Magnoliopsida</taxon>
        <taxon>Liliopsida</taxon>
        <taxon>Asparagales</taxon>
        <taxon>Orchidaceae</taxon>
        <taxon>Epidendroideae</taxon>
        <taxon>Malaxideae</taxon>
        <taxon>Dendrobiinae</taxon>
        <taxon>Dendrobium</taxon>
    </lineage>
</organism>
<accession>A0A2I0VRV8</accession>
<reference evidence="1 2" key="2">
    <citation type="journal article" date="2017" name="Nature">
        <title>The Apostasia genome and the evolution of orchids.</title>
        <authorList>
            <person name="Zhang G.Q."/>
            <person name="Liu K.W."/>
            <person name="Li Z."/>
            <person name="Lohaus R."/>
            <person name="Hsiao Y.Y."/>
            <person name="Niu S.C."/>
            <person name="Wang J.Y."/>
            <person name="Lin Y.C."/>
            <person name="Xu Q."/>
            <person name="Chen L.J."/>
            <person name="Yoshida K."/>
            <person name="Fujiwara S."/>
            <person name="Wang Z.W."/>
            <person name="Zhang Y.Q."/>
            <person name="Mitsuda N."/>
            <person name="Wang M."/>
            <person name="Liu G.H."/>
            <person name="Pecoraro L."/>
            <person name="Huang H.X."/>
            <person name="Xiao X.J."/>
            <person name="Lin M."/>
            <person name="Wu X.Y."/>
            <person name="Wu W.L."/>
            <person name="Chen Y.Y."/>
            <person name="Chang S.B."/>
            <person name="Sakamoto S."/>
            <person name="Ohme-Takagi M."/>
            <person name="Yagi M."/>
            <person name="Zeng S.J."/>
            <person name="Shen C.Y."/>
            <person name="Yeh C.M."/>
            <person name="Luo Y.B."/>
            <person name="Tsai W.C."/>
            <person name="Van de Peer Y."/>
            <person name="Liu Z.J."/>
        </authorList>
    </citation>
    <scope>NUCLEOTIDE SEQUENCE [LARGE SCALE GENOMIC DNA]</scope>
    <source>
        <tissue evidence="1">The whole plant</tissue>
    </source>
</reference>
<sequence length="86" mass="10010">MHSRLCVARVTLHPSKPHVSNLRLWPPLRMYSTSRARQDLTIQQAVHPVADYECETCQHMSTYAEARLLPIRDLPRPAHPLWIRST</sequence>
<reference evidence="1 2" key="1">
    <citation type="journal article" date="2016" name="Sci. Rep.">
        <title>The Dendrobium catenatum Lindl. genome sequence provides insights into polysaccharide synthase, floral development and adaptive evolution.</title>
        <authorList>
            <person name="Zhang G.Q."/>
            <person name="Xu Q."/>
            <person name="Bian C."/>
            <person name="Tsai W.C."/>
            <person name="Yeh C.M."/>
            <person name="Liu K.W."/>
            <person name="Yoshida K."/>
            <person name="Zhang L.S."/>
            <person name="Chang S.B."/>
            <person name="Chen F."/>
            <person name="Shi Y."/>
            <person name="Su Y.Y."/>
            <person name="Zhang Y.Q."/>
            <person name="Chen L.J."/>
            <person name="Yin Y."/>
            <person name="Lin M."/>
            <person name="Huang H."/>
            <person name="Deng H."/>
            <person name="Wang Z.W."/>
            <person name="Zhu S.L."/>
            <person name="Zhao X."/>
            <person name="Deng C."/>
            <person name="Niu S.C."/>
            <person name="Huang J."/>
            <person name="Wang M."/>
            <person name="Liu G.H."/>
            <person name="Yang H.J."/>
            <person name="Xiao X.J."/>
            <person name="Hsiao Y.Y."/>
            <person name="Wu W.L."/>
            <person name="Chen Y.Y."/>
            <person name="Mitsuda N."/>
            <person name="Ohme-Takagi M."/>
            <person name="Luo Y.B."/>
            <person name="Van de Peer Y."/>
            <person name="Liu Z.J."/>
        </authorList>
    </citation>
    <scope>NUCLEOTIDE SEQUENCE [LARGE SCALE GENOMIC DNA]</scope>
    <source>
        <tissue evidence="1">The whole plant</tissue>
    </source>
</reference>
<evidence type="ECO:0000313" key="2">
    <source>
        <dbReference type="Proteomes" id="UP000233837"/>
    </source>
</evidence>
<dbReference type="AlphaFoldDB" id="A0A2I0VRV8"/>
<keyword evidence="2" id="KW-1185">Reference proteome</keyword>
<dbReference type="Proteomes" id="UP000233837">
    <property type="component" value="Unassembled WGS sequence"/>
</dbReference>
<evidence type="ECO:0000313" key="1">
    <source>
        <dbReference type="EMBL" id="PKU66145.1"/>
    </source>
</evidence>
<dbReference type="EMBL" id="KZ503291">
    <property type="protein sequence ID" value="PKU66145.1"/>
    <property type="molecule type" value="Genomic_DNA"/>
</dbReference>